<comment type="caution">
    <text evidence="1">The sequence shown here is derived from an EMBL/GenBank/DDBJ whole genome shotgun (WGS) entry which is preliminary data.</text>
</comment>
<name>A0A8X6R4R1_NEPPI</name>
<dbReference type="Proteomes" id="UP000887013">
    <property type="component" value="Unassembled WGS sequence"/>
</dbReference>
<evidence type="ECO:0000313" key="1">
    <source>
        <dbReference type="EMBL" id="GFU58921.1"/>
    </source>
</evidence>
<dbReference type="EMBL" id="BMAW01040235">
    <property type="protein sequence ID" value="GFU58921.1"/>
    <property type="molecule type" value="Genomic_DNA"/>
</dbReference>
<dbReference type="OrthoDB" id="10568726at2759"/>
<reference evidence="1" key="1">
    <citation type="submission" date="2020-08" db="EMBL/GenBank/DDBJ databases">
        <title>Multicomponent nature underlies the extraordinary mechanical properties of spider dragline silk.</title>
        <authorList>
            <person name="Kono N."/>
            <person name="Nakamura H."/>
            <person name="Mori M."/>
            <person name="Yoshida Y."/>
            <person name="Ohtoshi R."/>
            <person name="Malay A.D."/>
            <person name="Moran D.A.P."/>
            <person name="Tomita M."/>
            <person name="Numata K."/>
            <person name="Arakawa K."/>
        </authorList>
    </citation>
    <scope>NUCLEOTIDE SEQUENCE</scope>
</reference>
<keyword evidence="2" id="KW-1185">Reference proteome</keyword>
<dbReference type="AlphaFoldDB" id="A0A8X6R4R1"/>
<protein>
    <submittedName>
        <fullName evidence="1">Uncharacterized protein</fullName>
    </submittedName>
</protein>
<organism evidence="1 2">
    <name type="scientific">Nephila pilipes</name>
    <name type="common">Giant wood spider</name>
    <name type="synonym">Nephila maculata</name>
    <dbReference type="NCBI Taxonomy" id="299642"/>
    <lineage>
        <taxon>Eukaryota</taxon>
        <taxon>Metazoa</taxon>
        <taxon>Ecdysozoa</taxon>
        <taxon>Arthropoda</taxon>
        <taxon>Chelicerata</taxon>
        <taxon>Arachnida</taxon>
        <taxon>Araneae</taxon>
        <taxon>Araneomorphae</taxon>
        <taxon>Entelegynae</taxon>
        <taxon>Araneoidea</taxon>
        <taxon>Nephilidae</taxon>
        <taxon>Nephila</taxon>
    </lineage>
</organism>
<sequence>MTESNIIITPSKINIDAIEDSGTYSMTSLEYTSVTSPESSPASPPYTPSFTLPRRYHPVLSEYKPESVIKIYYFGNYVKTIEETKDLGEPEKIVYKCGNRKFTFILKNTLFSD</sequence>
<proteinExistence type="predicted"/>
<accession>A0A8X6R4R1</accession>
<evidence type="ECO:0000313" key="2">
    <source>
        <dbReference type="Proteomes" id="UP000887013"/>
    </source>
</evidence>
<gene>
    <name evidence="1" type="ORF">NPIL_528281</name>
</gene>